<dbReference type="Proteomes" id="UP000001058">
    <property type="component" value="Unassembled WGS sequence"/>
</dbReference>
<name>D8THF3_VOLCA</name>
<gene>
    <name evidence="1" type="ORF">VOLCADRAFT_85954</name>
</gene>
<sequence length="610" mass="68213">MGLKNPTVLAYASFSASDGTRYEASSPLSLFFEAAAYGRVCERSGFCSNGKIKGYMGSLDTAEQIREALQATHFKKEVVVFADTRLPDSAQTLSRFRDAGYTHVLAVMENPAQCNQLKALFYPSPPGEGPISCGTYETHDSSGNRYPVLFKYLARGVGMTSWWRKWFTVGRAVALGYNVMAVDTDVLVLDDWYWRVKQPPLSDFNMLTQNEWGISFNGGFSYIQNAASSGPIAWLLFEALHRAVRWAEDNSVIEATSPAYREQDVPLDDQGLLQECVFSAVTGRPVFPAVLSFYLEDEDAYRRIGVNRSRSYPVTAELGELVCERYMEASCRTNEKDAVEVSTVMLKMPHSGGQWPSELGGYPFNRTPGPLTVAYRQAYADLGVKLWPDPEDPNTAAAARATKPERFGYVSKAYDGDKGCRGCWAESTWWMTGRHGWWHRQLQGQVPRKVAIGHIWANLFDSKFAKEIILMHTGWYNWRIAARLAKSRPRTYFANQNCFEESHPVPEVRTVVAYQPGVVHGGLSKEQYVAAVRGLAQVAVALGAIAAWPAASCDSEWVLNKEEARQQGRQGTGQHAVPWSYLDTRYIVQAFGDSLENLQCEWMALAHHGR</sequence>
<dbReference type="RefSeq" id="XP_002945706.1">
    <property type="nucleotide sequence ID" value="XM_002945660.1"/>
</dbReference>
<proteinExistence type="predicted"/>
<evidence type="ECO:0000313" key="1">
    <source>
        <dbReference type="EMBL" id="EFJ52701.1"/>
    </source>
</evidence>
<evidence type="ECO:0000313" key="2">
    <source>
        <dbReference type="Proteomes" id="UP000001058"/>
    </source>
</evidence>
<accession>D8THF3</accession>
<keyword evidence="2" id="KW-1185">Reference proteome</keyword>
<dbReference type="KEGG" id="vcn:VOLCADRAFT_85954"/>
<protein>
    <recommendedName>
        <fullName evidence="3">Nucleotide-diphospho-sugar transferase domain-containing protein</fullName>
    </recommendedName>
</protein>
<dbReference type="InParanoid" id="D8THF3"/>
<reference evidence="1 2" key="1">
    <citation type="journal article" date="2010" name="Science">
        <title>Genomic analysis of organismal complexity in the multicellular green alga Volvox carteri.</title>
        <authorList>
            <person name="Prochnik S.E."/>
            <person name="Umen J."/>
            <person name="Nedelcu A.M."/>
            <person name="Hallmann A."/>
            <person name="Miller S.M."/>
            <person name="Nishii I."/>
            <person name="Ferris P."/>
            <person name="Kuo A."/>
            <person name="Mitros T."/>
            <person name="Fritz-Laylin L.K."/>
            <person name="Hellsten U."/>
            <person name="Chapman J."/>
            <person name="Simakov O."/>
            <person name="Rensing S.A."/>
            <person name="Terry A."/>
            <person name="Pangilinan J."/>
            <person name="Kapitonov V."/>
            <person name="Jurka J."/>
            <person name="Salamov A."/>
            <person name="Shapiro H."/>
            <person name="Schmutz J."/>
            <person name="Grimwood J."/>
            <person name="Lindquist E."/>
            <person name="Lucas S."/>
            <person name="Grigoriev I.V."/>
            <person name="Schmitt R."/>
            <person name="Kirk D."/>
            <person name="Rokhsar D.S."/>
        </authorList>
    </citation>
    <scope>NUCLEOTIDE SEQUENCE [LARGE SCALE GENOMIC DNA]</scope>
    <source>
        <strain evidence="2">f. Nagariensis / Eve</strain>
    </source>
</reference>
<dbReference type="AlphaFoldDB" id="D8THF3"/>
<evidence type="ECO:0008006" key="3">
    <source>
        <dbReference type="Google" id="ProtNLM"/>
    </source>
</evidence>
<dbReference type="GeneID" id="9621703"/>
<dbReference type="EMBL" id="GL378323">
    <property type="protein sequence ID" value="EFJ52701.1"/>
    <property type="molecule type" value="Genomic_DNA"/>
</dbReference>
<organism evidence="2">
    <name type="scientific">Volvox carteri f. nagariensis</name>
    <dbReference type="NCBI Taxonomy" id="3068"/>
    <lineage>
        <taxon>Eukaryota</taxon>
        <taxon>Viridiplantae</taxon>
        <taxon>Chlorophyta</taxon>
        <taxon>core chlorophytes</taxon>
        <taxon>Chlorophyceae</taxon>
        <taxon>CS clade</taxon>
        <taxon>Chlamydomonadales</taxon>
        <taxon>Volvocaceae</taxon>
        <taxon>Volvox</taxon>
    </lineage>
</organism>
<dbReference type="OrthoDB" id="523829at2759"/>